<dbReference type="RefSeq" id="WP_377981944.1">
    <property type="nucleotide sequence ID" value="NZ_JBBKXZ010000001.1"/>
</dbReference>
<evidence type="ECO:0000313" key="1">
    <source>
        <dbReference type="EMBL" id="MFD3393318.1"/>
    </source>
</evidence>
<comment type="caution">
    <text evidence="1">The sequence shown here is derived from an EMBL/GenBank/DDBJ whole genome shotgun (WGS) entry which is preliminary data.</text>
</comment>
<protein>
    <submittedName>
        <fullName evidence="1">Uncharacterized protein</fullName>
    </submittedName>
</protein>
<sequence>MCAQLAPSFSFLASEIPSDFIGLGVIQLPPRNFFQSIGDYFAEKSGKQRISFMAIGAHEIKKIHTQGSSILESTSIPKNLIESISFREDKTSDGLVGITHVDVVECISVDKKGNKKIKSHYFKLMPALLGENTAPIQNLTEITTAHSSKKAIIETLTAWETAIEA</sequence>
<dbReference type="Proteomes" id="UP001598138">
    <property type="component" value="Unassembled WGS sequence"/>
</dbReference>
<gene>
    <name evidence="1" type="ORF">U0R10_01665</name>
</gene>
<keyword evidence="2" id="KW-1185">Reference proteome</keyword>
<name>A0ABW6DCX3_9BACT</name>
<organism evidence="1 2">
    <name type="scientific">Aquirufa avitistagni</name>
    <dbReference type="NCBI Taxonomy" id="3104728"/>
    <lineage>
        <taxon>Bacteria</taxon>
        <taxon>Pseudomonadati</taxon>
        <taxon>Bacteroidota</taxon>
        <taxon>Cytophagia</taxon>
        <taxon>Cytophagales</taxon>
        <taxon>Flectobacillaceae</taxon>
        <taxon>Aquirufa</taxon>
    </lineage>
</organism>
<dbReference type="EMBL" id="JBBKXZ010000001">
    <property type="protein sequence ID" value="MFD3393318.1"/>
    <property type="molecule type" value="Genomic_DNA"/>
</dbReference>
<evidence type="ECO:0000313" key="2">
    <source>
        <dbReference type="Proteomes" id="UP001598138"/>
    </source>
</evidence>
<reference evidence="1 2" key="1">
    <citation type="submission" date="2024-03" db="EMBL/GenBank/DDBJ databases">
        <title>Aquirufa genome sequencing.</title>
        <authorList>
            <person name="Pitt A."/>
            <person name="Hahn M.W."/>
        </authorList>
    </citation>
    <scope>NUCLEOTIDE SEQUENCE [LARGE SCALE GENOMIC DNA]</scope>
    <source>
        <strain evidence="1 2">OSTEICH-129V</strain>
    </source>
</reference>
<accession>A0ABW6DCX3</accession>
<proteinExistence type="predicted"/>